<evidence type="ECO:0000313" key="2">
    <source>
        <dbReference type="Proteomes" id="UP001173802"/>
    </source>
</evidence>
<gene>
    <name evidence="1" type="ORF">NYG90_02950</name>
</gene>
<accession>A0ACC6FR21</accession>
<organism evidence="1 2">
    <name type="scientific">Helicobacter zhangjianzhongii</name>
    <dbReference type="NCBI Taxonomy" id="2974574"/>
    <lineage>
        <taxon>Bacteria</taxon>
        <taxon>Pseudomonadati</taxon>
        <taxon>Campylobacterota</taxon>
        <taxon>Epsilonproteobacteria</taxon>
        <taxon>Campylobacterales</taxon>
        <taxon>Helicobacteraceae</taxon>
        <taxon>Helicobacter</taxon>
    </lineage>
</organism>
<name>A0ACC6FR21_9HELI</name>
<proteinExistence type="predicted"/>
<protein>
    <submittedName>
        <fullName evidence="1">Uncharacterized protein</fullName>
    </submittedName>
</protein>
<evidence type="ECO:0000313" key="1">
    <source>
        <dbReference type="EMBL" id="MDL0081643.1"/>
    </source>
</evidence>
<keyword evidence="2" id="KW-1185">Reference proteome</keyword>
<dbReference type="EMBL" id="JANURN010000002">
    <property type="protein sequence ID" value="MDL0081643.1"/>
    <property type="molecule type" value="Genomic_DNA"/>
</dbReference>
<sequence length="603" mass="66725">MEQLTQASKTPTKSIRIGIVRLSSFGDVVVSASKLMDFYHALAQEYDEVRIEWFVDTRFAGILEHHKAITTLHALPIKRLKSLRAVRELWRSLRALGRFDVVLDLQGLIKSAIVGRALDSREFVGFSFSSAREGLASVLYSRRVKVAYDENILVRNAAIYQCCLRDSALRDKSGISARALQLHTPSMRPCARLKNPDFSSQNLESHSGFTKQVQPLESTFESPTATPRILEEEKRTENKKVDSSSNAYFLSLRALLRKAWQSIQKYTNPLESTFEKTAQKAQEIQTLQKADSSDTPIFATAKTMDCHATATQCLAMTENNATSENEDSSFSAQNASTLSDSTKDSSPNAQSIATPQAAGFSKETSPSGERYPLFCDDFWGFQGGGEGIYLSGNEQAPAAESPKSAQKPTPKHAKSGFGWGKAPLPPSTQATLESSTYRVLFVLEASIPQKTYPIEQFAALATRMQQASTQKITFCLIYHEHKHNALSLQAMLEARNLHTCLFPPLDFNALKYVLNAMHCVIGGDTGVTHLAWALQSPQVITLLGNPQTSKGKNMRDTKLSRVLLGNPYVLSQSGSFEIASIPPESIYRVWVDLRARQAQLISI</sequence>
<reference evidence="1 2" key="1">
    <citation type="journal article" date="2023" name="Microorganisms">
        <title>Isolation and Genomic Characteristics of Cat-Borne Campylobacter felis sp. nov. and Sheep-Borne Campylobacter ovis sp. nov.</title>
        <authorList>
            <person name="Wang H."/>
            <person name="Li Y."/>
            <person name="Gu Y."/>
            <person name="Zhou G."/>
            <person name="Chen X."/>
            <person name="Zhang X."/>
            <person name="Shao Z."/>
            <person name="Zhang J."/>
            <person name="Zhang M."/>
        </authorList>
    </citation>
    <scope>NUCLEOTIDE SEQUENCE [LARGE SCALE GENOMIC DNA]</scope>
    <source>
        <strain evidence="1 2">XJK30-2</strain>
    </source>
</reference>
<comment type="caution">
    <text evidence="1">The sequence shown here is derived from an EMBL/GenBank/DDBJ whole genome shotgun (WGS) entry which is preliminary data.</text>
</comment>
<dbReference type="Proteomes" id="UP001173802">
    <property type="component" value="Unassembled WGS sequence"/>
</dbReference>